<dbReference type="Proteomes" id="UP000823749">
    <property type="component" value="Chromosome 8"/>
</dbReference>
<comment type="similarity">
    <text evidence="2 6">Belongs to the OST5 family.</text>
</comment>
<gene>
    <name evidence="8" type="ORF">RHGRI_025116</name>
</gene>
<reference evidence="8" key="1">
    <citation type="submission" date="2020-08" db="EMBL/GenBank/DDBJ databases">
        <title>Plant Genome Project.</title>
        <authorList>
            <person name="Zhang R.-G."/>
        </authorList>
    </citation>
    <scope>NUCLEOTIDE SEQUENCE</scope>
    <source>
        <strain evidence="8">WSP0</strain>
        <tissue evidence="8">Leaf</tissue>
    </source>
</reference>
<keyword evidence="3 6" id="KW-0812">Transmembrane</keyword>
<feature type="region of interest" description="Disordered" evidence="7">
    <location>
        <begin position="1"/>
        <end position="25"/>
    </location>
</feature>
<name>A0AAV6JFB4_9ERIC</name>
<keyword evidence="9" id="KW-1185">Reference proteome</keyword>
<organism evidence="8 9">
    <name type="scientific">Rhododendron griersonianum</name>
    <dbReference type="NCBI Taxonomy" id="479676"/>
    <lineage>
        <taxon>Eukaryota</taxon>
        <taxon>Viridiplantae</taxon>
        <taxon>Streptophyta</taxon>
        <taxon>Embryophyta</taxon>
        <taxon>Tracheophyta</taxon>
        <taxon>Spermatophyta</taxon>
        <taxon>Magnoliopsida</taxon>
        <taxon>eudicotyledons</taxon>
        <taxon>Gunneridae</taxon>
        <taxon>Pentapetalae</taxon>
        <taxon>asterids</taxon>
        <taxon>Ericales</taxon>
        <taxon>Ericaceae</taxon>
        <taxon>Ericoideae</taxon>
        <taxon>Rhodoreae</taxon>
        <taxon>Rhododendron</taxon>
    </lineage>
</organism>
<comment type="function">
    <text evidence="6">Subunit of the oligosaccharyl transferase (OST) complex that catalyzes the initial transfer of a defined glycan (Glc(3)Man(9)GlcNAc(2) in eukaryotes) from the lipid carrier dolichol-pyrophosphate to an asparagine residue within an Asn-X-Ser/Thr consensus motif in nascent polypeptide chains, the first step in protein N-glycosylation. N-glycosylation occurs cotranslationally and the complex associates with the Sec61 complex at the channel-forming translocon complex that mediates protein translocation across the endoplasmic reticulum (ER). All subunits are required for a maximal enzyme activity.</text>
</comment>
<dbReference type="GO" id="GO:0006487">
    <property type="term" value="P:protein N-linked glycosylation"/>
    <property type="evidence" value="ECO:0007669"/>
    <property type="project" value="UniProtKB-UniRule"/>
</dbReference>
<keyword evidence="5 6" id="KW-0472">Membrane</keyword>
<evidence type="ECO:0000256" key="5">
    <source>
        <dbReference type="ARBA" id="ARBA00023136"/>
    </source>
</evidence>
<evidence type="ECO:0000256" key="4">
    <source>
        <dbReference type="ARBA" id="ARBA00022989"/>
    </source>
</evidence>
<feature type="compositionally biased region" description="Basic residues" evidence="7">
    <location>
        <begin position="15"/>
        <end position="24"/>
    </location>
</feature>
<dbReference type="InterPro" id="IPR007915">
    <property type="entry name" value="TMEM258/Ost5"/>
</dbReference>
<proteinExistence type="inferred from homology"/>
<evidence type="ECO:0000313" key="8">
    <source>
        <dbReference type="EMBL" id="KAG5537915.1"/>
    </source>
</evidence>
<dbReference type="Pfam" id="PF05251">
    <property type="entry name" value="Ost5"/>
    <property type="match status" value="1"/>
</dbReference>
<protein>
    <recommendedName>
        <fullName evidence="6">Dolichyl-diphosphooligosaccharide-protein glycosyltransferase subunit OST5</fullName>
    </recommendedName>
</protein>
<comment type="subcellular location">
    <subcellularLocation>
        <location evidence="1 6">Membrane</location>
        <topology evidence="1 6">Multi-pass membrane protein</topology>
    </subcellularLocation>
</comment>
<keyword evidence="4 6" id="KW-1133">Transmembrane helix</keyword>
<comment type="subunit">
    <text evidence="6">Component of the oligosaccharyltransferase (OST) complex.</text>
</comment>
<sequence>MDSLPPLSHQLWTQPKKRRRRRSGRSSIIIECSKSFRQIEKKIANLKMGQSVKPISSPVPDEWFPTLAVLMLAIGLIVTASFFM</sequence>
<accession>A0AAV6JFB4</accession>
<comment type="caution">
    <text evidence="8">The sequence shown here is derived from an EMBL/GenBank/DDBJ whole genome shotgun (WGS) entry which is preliminary data.</text>
</comment>
<dbReference type="EMBL" id="JACTNZ010000008">
    <property type="protein sequence ID" value="KAG5537915.1"/>
    <property type="molecule type" value="Genomic_DNA"/>
</dbReference>
<evidence type="ECO:0000313" key="9">
    <source>
        <dbReference type="Proteomes" id="UP000823749"/>
    </source>
</evidence>
<evidence type="ECO:0000256" key="2">
    <source>
        <dbReference type="ARBA" id="ARBA00009825"/>
    </source>
</evidence>
<evidence type="ECO:0000256" key="7">
    <source>
        <dbReference type="SAM" id="MobiDB-lite"/>
    </source>
</evidence>
<dbReference type="GO" id="GO:0008250">
    <property type="term" value="C:oligosaccharyltransferase complex"/>
    <property type="evidence" value="ECO:0007669"/>
    <property type="project" value="UniProtKB-UniRule"/>
</dbReference>
<dbReference type="AlphaFoldDB" id="A0AAV6JFB4"/>
<evidence type="ECO:0000256" key="6">
    <source>
        <dbReference type="RuleBase" id="RU367008"/>
    </source>
</evidence>
<feature type="transmembrane region" description="Helical" evidence="6">
    <location>
        <begin position="63"/>
        <end position="83"/>
    </location>
</feature>
<comment type="caution">
    <text evidence="6">Lacks conserved residue(s) required for the propagation of feature annotation.</text>
</comment>
<evidence type="ECO:0000256" key="1">
    <source>
        <dbReference type="ARBA" id="ARBA00004141"/>
    </source>
</evidence>
<evidence type="ECO:0000256" key="3">
    <source>
        <dbReference type="ARBA" id="ARBA00022692"/>
    </source>
</evidence>